<reference evidence="10" key="1">
    <citation type="journal article" date="2021" name="Proc. Natl. Acad. Sci. U.S.A.">
        <title>A Catalog of Tens of Thousands of Viruses from Human Metagenomes Reveals Hidden Associations with Chronic Diseases.</title>
        <authorList>
            <person name="Tisza M.J."/>
            <person name="Buck C.B."/>
        </authorList>
    </citation>
    <scope>NUCLEOTIDE SEQUENCE</scope>
    <source>
        <strain evidence="10">CtmHK1</strain>
    </source>
</reference>
<evidence type="ECO:0000259" key="5">
    <source>
        <dbReference type="Pfam" id="PF20464"/>
    </source>
</evidence>
<dbReference type="Pfam" id="PF20464">
    <property type="entry name" value="MmeI_N"/>
    <property type="match status" value="1"/>
</dbReference>
<dbReference type="PANTHER" id="PTHR33841:SF1">
    <property type="entry name" value="DNA METHYLTRANSFERASE A"/>
    <property type="match status" value="1"/>
</dbReference>
<feature type="domain" description="MmeI-like helicase spacer" evidence="6">
    <location>
        <begin position="237"/>
        <end position="311"/>
    </location>
</feature>
<dbReference type="Gene3D" id="3.40.50.150">
    <property type="entry name" value="Vaccinia Virus protein VP39"/>
    <property type="match status" value="1"/>
</dbReference>
<evidence type="ECO:0000256" key="2">
    <source>
        <dbReference type="ARBA" id="ARBA00022603"/>
    </source>
</evidence>
<comment type="catalytic activity">
    <reaction evidence="4">
        <text>a 2'-deoxyadenosine in DNA + S-adenosyl-L-methionine = an N(6)-methyl-2'-deoxyadenosine in DNA + S-adenosyl-L-homocysteine + H(+)</text>
        <dbReference type="Rhea" id="RHEA:15197"/>
        <dbReference type="Rhea" id="RHEA-COMP:12418"/>
        <dbReference type="Rhea" id="RHEA-COMP:12419"/>
        <dbReference type="ChEBI" id="CHEBI:15378"/>
        <dbReference type="ChEBI" id="CHEBI:57856"/>
        <dbReference type="ChEBI" id="CHEBI:59789"/>
        <dbReference type="ChEBI" id="CHEBI:90615"/>
        <dbReference type="ChEBI" id="CHEBI:90616"/>
        <dbReference type="EC" id="2.1.1.72"/>
    </reaction>
</comment>
<dbReference type="InterPro" id="IPR046817">
    <property type="entry name" value="MmeI_N"/>
</dbReference>
<accession>A0A8S5MJ06</accession>
<evidence type="ECO:0000259" key="9">
    <source>
        <dbReference type="Pfam" id="PF20473"/>
    </source>
</evidence>
<organism evidence="10">
    <name type="scientific">Siphoviridae sp. ctmHK1</name>
    <dbReference type="NCBI Taxonomy" id="2826452"/>
    <lineage>
        <taxon>Viruses</taxon>
        <taxon>Duplodnaviria</taxon>
        <taxon>Heunggongvirae</taxon>
        <taxon>Uroviricota</taxon>
        <taxon>Caudoviricetes</taxon>
    </lineage>
</organism>
<dbReference type="GO" id="GO:0009007">
    <property type="term" value="F:site-specific DNA-methyltransferase (adenine-specific) activity"/>
    <property type="evidence" value="ECO:0007669"/>
    <property type="project" value="UniProtKB-EC"/>
</dbReference>
<feature type="domain" description="MmeI-like DNA-methyltransferase" evidence="9">
    <location>
        <begin position="396"/>
        <end position="652"/>
    </location>
</feature>
<evidence type="ECO:0000313" key="10">
    <source>
        <dbReference type="EMBL" id="DAD81883.1"/>
    </source>
</evidence>
<keyword evidence="10" id="KW-0378">Hydrolase</keyword>
<dbReference type="InterPro" id="IPR046816">
    <property type="entry name" value="MmeI_Mtase"/>
</dbReference>
<dbReference type="EC" id="2.1.1.72" evidence="1"/>
<feature type="domain" description="MmeI-like C-terminal" evidence="8">
    <location>
        <begin position="882"/>
        <end position="961"/>
    </location>
</feature>
<protein>
    <recommendedName>
        <fullName evidence="1">site-specific DNA-methyltransferase (adenine-specific)</fullName>
        <ecNumber evidence="1">2.1.1.72</ecNumber>
    </recommendedName>
</protein>
<sequence>MPITVPYEPHTYNPDMAPTTFDRATIRHNLTEFKLRWLAHIKQWKAENRPATESSHDQQFWGDLLDCFGVNARDLYLYQRSAKRASTGRTGKIDMFMPGKVIGEAKSLGVPLDDAYAQALDYLLGGTIANSHMPAYVICSNFETLRVTRLNRTYVGDSADWDITFPLAEIDEHVDELAFLADYETTAYREEEKASLEASRLMVELFRAMNGDDVDEEVGDDAPTNPDEEDERVMRTSIYLTRILFLLFGDDAGLWDTPHLFADFVRNETTPETLGPQLNELFTVLNTAPEKRPKRLPSTLAKFPYVNGALFAEPLASEYFDYQMRKALLAACDFDWSTIDVSVFGSLFQLVKSKEARRSDGEHYTSKTNIMKTIGPLFLDELRAEADKLVSSPSTSVAALERFRDSLAELVFCDPACGSGNFLLLAYRELRRIETDIIVAIRQRRGETGMSLNIEWEQKLSIGRFYGFELNWWPAKIAETAMFLVDHQANKELANAVGRPPERLPIKITAHIHHGNALQLDWADILPTSAAKTFIFGNPPFLGHATRTAEQAQELRDLWGTKDISRLDYVTGWHAKCLDFFKTREGRFAFVTTNSITQGDQVPRLFGPIFKAGWRIRFAHRTFRWDSEAPGKAAVHCVIVGFDKERKPHSRLWDYPDVKGEPVPVEVGQGINGYLVDGSNVLVKKENAPISSAINPARMGSMPRDGGALIVESSDYAEVSSDPIARKYLRPFIMGKELVRGLERWCFWLEDLQPEDALRSPILKKRIEEVKHYREGSKAASTRAMSATPHLFGQRSQVDVVRLCIPKVVSEHRPYYTVGRVDGQVVPGDKVYVVLDDDSLQFSLISSSMFITWQKTIGGRLKSDVSFGSTLTWNTFPVPELDDKTRQRIIKAGKKVLEARALHPERSLAEHYNPLAMSPELVKAHDALDREVDKAFGAPRKLTTVRQRQELLFVSYAELIKKKGDEG</sequence>
<dbReference type="InterPro" id="IPR046818">
    <property type="entry name" value="MmeI_C"/>
</dbReference>
<dbReference type="Pfam" id="PF20473">
    <property type="entry name" value="MmeI_Mtase"/>
    <property type="match status" value="1"/>
</dbReference>
<keyword evidence="2" id="KW-0489">Methyltransferase</keyword>
<dbReference type="GO" id="GO:0016787">
    <property type="term" value="F:hydrolase activity"/>
    <property type="evidence" value="ECO:0007669"/>
    <property type="project" value="UniProtKB-KW"/>
</dbReference>
<evidence type="ECO:0000256" key="1">
    <source>
        <dbReference type="ARBA" id="ARBA00011900"/>
    </source>
</evidence>
<evidence type="ECO:0000259" key="6">
    <source>
        <dbReference type="Pfam" id="PF20465"/>
    </source>
</evidence>
<feature type="domain" description="MmeI-like N-terminal" evidence="5">
    <location>
        <begin position="42"/>
        <end position="209"/>
    </location>
</feature>
<evidence type="ECO:0000256" key="3">
    <source>
        <dbReference type="ARBA" id="ARBA00022679"/>
    </source>
</evidence>
<dbReference type="InterPro" id="IPR046819">
    <property type="entry name" value="MmeI_hel"/>
</dbReference>
<proteinExistence type="predicted"/>
<dbReference type="InterPro" id="IPR046820">
    <property type="entry name" value="MmeI_TRD"/>
</dbReference>
<dbReference type="InterPro" id="IPR029063">
    <property type="entry name" value="SAM-dependent_MTases_sf"/>
</dbReference>
<name>A0A8S5MJ06_9CAUD</name>
<dbReference type="InterPro" id="IPR050953">
    <property type="entry name" value="N4_N6_ade-DNA_methylase"/>
</dbReference>
<evidence type="ECO:0000256" key="4">
    <source>
        <dbReference type="ARBA" id="ARBA00047942"/>
    </source>
</evidence>
<keyword evidence="3" id="KW-0808">Transferase</keyword>
<dbReference type="Pfam" id="PF20465">
    <property type="entry name" value="MmeI_hel"/>
    <property type="match status" value="1"/>
</dbReference>
<evidence type="ECO:0000259" key="7">
    <source>
        <dbReference type="Pfam" id="PF20466"/>
    </source>
</evidence>
<dbReference type="EMBL" id="BK014909">
    <property type="protein sequence ID" value="DAD81883.1"/>
    <property type="molecule type" value="Genomic_DNA"/>
</dbReference>
<feature type="domain" description="MmeI-like target recognition" evidence="7">
    <location>
        <begin position="677"/>
        <end position="881"/>
    </location>
</feature>
<dbReference type="Pfam" id="PF20467">
    <property type="entry name" value="MmeI_C"/>
    <property type="match status" value="1"/>
</dbReference>
<dbReference type="GO" id="GO:0032259">
    <property type="term" value="P:methylation"/>
    <property type="evidence" value="ECO:0007669"/>
    <property type="project" value="UniProtKB-KW"/>
</dbReference>
<dbReference type="Pfam" id="PF20466">
    <property type="entry name" value="MmeI_TRD"/>
    <property type="match status" value="1"/>
</dbReference>
<dbReference type="SUPFAM" id="SSF53335">
    <property type="entry name" value="S-adenosyl-L-methionine-dependent methyltransferases"/>
    <property type="match status" value="1"/>
</dbReference>
<evidence type="ECO:0000259" key="8">
    <source>
        <dbReference type="Pfam" id="PF20467"/>
    </source>
</evidence>
<dbReference type="PANTHER" id="PTHR33841">
    <property type="entry name" value="DNA METHYLTRANSFERASE YEEA-RELATED"/>
    <property type="match status" value="1"/>
</dbReference>